<gene>
    <name evidence="1" type="ORF">SEGD1_111</name>
</gene>
<accession>A0A142IIH0</accession>
<dbReference type="EMBL" id="KU726251">
    <property type="protein sequence ID" value="AMR59758.1"/>
    <property type="molecule type" value="Genomic_DNA"/>
</dbReference>
<evidence type="ECO:0000313" key="2">
    <source>
        <dbReference type="Proteomes" id="UP000223976"/>
    </source>
</evidence>
<proteinExistence type="predicted"/>
<organism evidence="1 2">
    <name type="scientific">Enterobacteria phage SEGD1</name>
    <dbReference type="NCBI Taxonomy" id="1805456"/>
    <lineage>
        <taxon>Viruses</taxon>
        <taxon>Duplodnaviria</taxon>
        <taxon>Heunggongvirae</taxon>
        <taxon>Uroviricota</taxon>
        <taxon>Caudoviricetes</taxon>
        <taxon>Chimalliviridae</taxon>
        <taxon>Seoulvirus</taxon>
        <taxon>Seoulvirus SPN3US</taxon>
    </lineage>
</organism>
<sequence>MLRVIERTERILDRTWLEDRKALSLLNDIDPSTLQDERRLYYRIFEVFSRDTVAPDAIVLCLDHGYMLEVINMVRALDAQLTSLADALLRSAGCNYAMHFTRSEGDEYARMGFCCETINYRKINTLVPSHDEDFCGDVSSLFDSKKAFLDWVRMLYGKSSIYSTLVTGGRMMSWRNSDSYKLTVLTHRGQRWVIGGWFTAEGVVTLAREEFGLLMHCVQSELPVGDELIYTYHQYTGGPAAMWLLENGWLPESYVYGRTLKTSNGEDNAN</sequence>
<dbReference type="Proteomes" id="UP000223976">
    <property type="component" value="Segment"/>
</dbReference>
<reference evidence="1 2" key="1">
    <citation type="submission" date="2016-02" db="EMBL/GenBank/DDBJ databases">
        <title>Complete genome sequence of a polyvalent bacteriophage, SEGD1, simultaneously inhibiting both Salmonella enterica and Escherichia coli O157:H7.</title>
        <authorList>
            <person name="Fan J."/>
            <person name="Ma J."/>
        </authorList>
    </citation>
    <scope>NUCLEOTIDE SEQUENCE [LARGE SCALE GENOMIC DNA]</scope>
</reference>
<evidence type="ECO:0000313" key="1">
    <source>
        <dbReference type="EMBL" id="AMR59758.1"/>
    </source>
</evidence>
<name>A0A142IIH0_9CAUD</name>
<protein>
    <submittedName>
        <fullName evidence="1">Uncharacterized protein</fullName>
    </submittedName>
</protein>